<dbReference type="GO" id="GO:0005975">
    <property type="term" value="P:carbohydrate metabolic process"/>
    <property type="evidence" value="ECO:0007669"/>
    <property type="project" value="InterPro"/>
</dbReference>
<dbReference type="GO" id="GO:0003824">
    <property type="term" value="F:catalytic activity"/>
    <property type="evidence" value="ECO:0007669"/>
    <property type="project" value="InterPro"/>
</dbReference>
<name>A0A1T2X286_9BACL</name>
<evidence type="ECO:0000313" key="1">
    <source>
        <dbReference type="EMBL" id="OPA74008.1"/>
    </source>
</evidence>
<dbReference type="AlphaFoldDB" id="A0A1T2X286"/>
<dbReference type="InterPro" id="IPR014718">
    <property type="entry name" value="GH-type_carb-bd"/>
</dbReference>
<accession>A0A1T2X286</accession>
<protein>
    <recommendedName>
        <fullName evidence="3">Galactose mutarotase</fullName>
    </recommendedName>
</protein>
<comment type="caution">
    <text evidence="1">The sequence shown here is derived from an EMBL/GenBank/DDBJ whole genome shotgun (WGS) entry which is preliminary data.</text>
</comment>
<keyword evidence="2" id="KW-1185">Reference proteome</keyword>
<dbReference type="InterPro" id="IPR027839">
    <property type="entry name" value="DUF4432"/>
</dbReference>
<dbReference type="InterPro" id="IPR011013">
    <property type="entry name" value="Gal_mutarotase_sf_dom"/>
</dbReference>
<organism evidence="1 2">
    <name type="scientific">Paenibacillus selenitireducens</name>
    <dbReference type="NCBI Taxonomy" id="1324314"/>
    <lineage>
        <taxon>Bacteria</taxon>
        <taxon>Bacillati</taxon>
        <taxon>Bacillota</taxon>
        <taxon>Bacilli</taxon>
        <taxon>Bacillales</taxon>
        <taxon>Paenibacillaceae</taxon>
        <taxon>Paenibacillus</taxon>
    </lineage>
</organism>
<dbReference type="Gene3D" id="2.70.98.10">
    <property type="match status" value="1"/>
</dbReference>
<dbReference type="SUPFAM" id="SSF74650">
    <property type="entry name" value="Galactose mutarotase-like"/>
    <property type="match status" value="1"/>
</dbReference>
<dbReference type="RefSeq" id="WP_078501927.1">
    <property type="nucleotide sequence ID" value="NZ_MSZX01000012.1"/>
</dbReference>
<dbReference type="STRING" id="1324314.BVG16_24935"/>
<gene>
    <name evidence="1" type="ORF">BVG16_24935</name>
</gene>
<evidence type="ECO:0008006" key="3">
    <source>
        <dbReference type="Google" id="ProtNLM"/>
    </source>
</evidence>
<dbReference type="Pfam" id="PF14486">
    <property type="entry name" value="DUF4432"/>
    <property type="match status" value="1"/>
</dbReference>
<dbReference type="OrthoDB" id="113447at2"/>
<dbReference type="GO" id="GO:0030246">
    <property type="term" value="F:carbohydrate binding"/>
    <property type="evidence" value="ECO:0007669"/>
    <property type="project" value="InterPro"/>
</dbReference>
<dbReference type="EMBL" id="MSZX01000012">
    <property type="protein sequence ID" value="OPA74008.1"/>
    <property type="molecule type" value="Genomic_DNA"/>
</dbReference>
<sequence>MLGWEKQEIDGYLAWIGRTELMEIIVVPQLGSKAISLKHRKTNREWLSRTELPLGNRGYASSFSDSDGSGWDEMFPTINPCRYGEYPWQGVELPDHGEVWSIPWQAMVDNQQLQCEVYGVRMPYQLRKTYSFRTAERLRIDYSVQNLSPFPFSFLWAAHPLFQVVEGMEIRVPADLNQIVVSYSQHGRLGETGDKLAWPNPFGEASPTPLNRVEADTARTAEKYYFAEELPEGKASLYDPRTGEQMTMYFPIEQVPYLSIWANYGGYLGQYHVAIEPATGFLDDVSYAMEQGKAAYVEAGGTYSWFLELELSQNT</sequence>
<dbReference type="Proteomes" id="UP000190188">
    <property type="component" value="Unassembled WGS sequence"/>
</dbReference>
<reference evidence="1 2" key="1">
    <citation type="submission" date="2017-01" db="EMBL/GenBank/DDBJ databases">
        <title>Genome analysis of Paenibacillus selenitrireducens ES3-24.</title>
        <authorList>
            <person name="Xu D."/>
            <person name="Yao R."/>
            <person name="Zheng S."/>
        </authorList>
    </citation>
    <scope>NUCLEOTIDE SEQUENCE [LARGE SCALE GENOMIC DNA]</scope>
    <source>
        <strain evidence="1 2">ES3-24</strain>
    </source>
</reference>
<evidence type="ECO:0000313" key="2">
    <source>
        <dbReference type="Proteomes" id="UP000190188"/>
    </source>
</evidence>
<proteinExistence type="predicted"/>